<organism evidence="4 5">
    <name type="scientific">Pseudomonas congelans</name>
    <dbReference type="NCBI Taxonomy" id="200452"/>
    <lineage>
        <taxon>Bacteria</taxon>
        <taxon>Pseudomonadati</taxon>
        <taxon>Pseudomonadota</taxon>
        <taxon>Gammaproteobacteria</taxon>
        <taxon>Pseudomonadales</taxon>
        <taxon>Pseudomonadaceae</taxon>
        <taxon>Pseudomonas</taxon>
    </lineage>
</organism>
<dbReference type="SMART" id="SM01027">
    <property type="entry name" value="Beta-Casp"/>
    <property type="match status" value="1"/>
</dbReference>
<dbReference type="Pfam" id="PF10996">
    <property type="entry name" value="Beta-Casp"/>
    <property type="match status" value="1"/>
</dbReference>
<dbReference type="InterPro" id="IPR050698">
    <property type="entry name" value="MBL"/>
</dbReference>
<dbReference type="Gene3D" id="3.40.50.10890">
    <property type="match status" value="1"/>
</dbReference>
<protein>
    <submittedName>
        <fullName evidence="4">Metallo-beta-lactamase family protein</fullName>
    </submittedName>
</protein>
<dbReference type="InterPro" id="IPR036866">
    <property type="entry name" value="RibonucZ/Hydroxyglut_hydro"/>
</dbReference>
<sequence length="480" mass="53266">MSYPEITHHGAVDTVTGSCHQLHMDASCSLLIDCGSVQERGRQSGTASFGFDPEAIRALMITHVQNDHVGRIPELLAFGYTGPILCSEPSAHLLPLVMEDLLNIQFAHDPGQAARYLELISRRVIALPFDDWFSLVENESLHCRVRLQRAGHILGSAYIECDLQYPAQARSVRVVFSGDLGASNTPFLPAPKPPERADVLILESTYGDRIHEDRSLRQQRLERIIDKALEDQGTVLIPAFSIGRTQELLYELEDILRRRMQSNHSARNSANPSGGEITAGNWSRLPIILDSPLANRFTKVYQSLDDYWDEDARLRLDVGRKPLGFAQLVTVDTHGQHLRTVNYLASTARPAIVIAGNGMCAGGRIVNYLKAMLGDARHNVVFVGYQGKGTPGEAIQLHGPLGGYVELDHERFDIRAGIHTAKGYSAHADQSELVEFVTGMNEWPKQIRLVHGEAAAKKTLGNILVQQYAREKRHVEMIIP</sequence>
<evidence type="ECO:0000313" key="4">
    <source>
        <dbReference type="EMBL" id="SDP23684.1"/>
    </source>
</evidence>
<keyword evidence="1" id="KW-0378">Hydrolase</keyword>
<feature type="domain" description="Metallo-beta-lactamase" evidence="2">
    <location>
        <begin position="16"/>
        <end position="240"/>
    </location>
</feature>
<gene>
    <name evidence="4" type="ORF">SAMN05216596_103247</name>
</gene>
<feature type="domain" description="Beta-Casp" evidence="3">
    <location>
        <begin position="245"/>
        <end position="395"/>
    </location>
</feature>
<dbReference type="CDD" id="cd16295">
    <property type="entry name" value="TTHA0252-CPSF-like_MBL-fold"/>
    <property type="match status" value="1"/>
</dbReference>
<dbReference type="SMART" id="SM00849">
    <property type="entry name" value="Lactamase_B"/>
    <property type="match status" value="1"/>
</dbReference>
<dbReference type="InterPro" id="IPR001279">
    <property type="entry name" value="Metallo-B-lactamas"/>
</dbReference>
<evidence type="ECO:0000259" key="3">
    <source>
        <dbReference type="SMART" id="SM01027"/>
    </source>
</evidence>
<dbReference type="Proteomes" id="UP000183042">
    <property type="component" value="Unassembled WGS sequence"/>
</dbReference>
<keyword evidence="5" id="KW-1185">Reference proteome</keyword>
<reference evidence="4 5" key="1">
    <citation type="submission" date="2016-10" db="EMBL/GenBank/DDBJ databases">
        <authorList>
            <person name="Varghese N."/>
            <person name="Submissions S."/>
        </authorList>
    </citation>
    <scope>NUCLEOTIDE SEQUENCE [LARGE SCALE GENOMIC DNA]</scope>
    <source>
        <strain evidence="4 5">DSM 14939</strain>
    </source>
</reference>
<dbReference type="PANTHER" id="PTHR11203">
    <property type="entry name" value="CLEAVAGE AND POLYADENYLATION SPECIFICITY FACTOR FAMILY MEMBER"/>
    <property type="match status" value="1"/>
</dbReference>
<dbReference type="Pfam" id="PF07521">
    <property type="entry name" value="RMMBL"/>
    <property type="match status" value="1"/>
</dbReference>
<dbReference type="InterPro" id="IPR011108">
    <property type="entry name" value="RMMBL"/>
</dbReference>
<dbReference type="Gene3D" id="3.60.15.10">
    <property type="entry name" value="Ribonuclease Z/Hydroxyacylglutathione hydrolase-like"/>
    <property type="match status" value="1"/>
</dbReference>
<dbReference type="RefSeq" id="WP_074594739.1">
    <property type="nucleotide sequence ID" value="NZ_FNJH01000003.1"/>
</dbReference>
<dbReference type="SUPFAM" id="SSF56281">
    <property type="entry name" value="Metallo-hydrolase/oxidoreductase"/>
    <property type="match status" value="1"/>
</dbReference>
<dbReference type="GeneID" id="65075651"/>
<dbReference type="PANTHER" id="PTHR11203:SF37">
    <property type="entry name" value="INTEGRATOR COMPLEX SUBUNIT 11"/>
    <property type="match status" value="1"/>
</dbReference>
<evidence type="ECO:0000259" key="2">
    <source>
        <dbReference type="SMART" id="SM00849"/>
    </source>
</evidence>
<dbReference type="EMBL" id="FNJH01000003">
    <property type="protein sequence ID" value="SDP23684.1"/>
    <property type="molecule type" value="Genomic_DNA"/>
</dbReference>
<comment type="caution">
    <text evidence="4">The sequence shown here is derived from an EMBL/GenBank/DDBJ whole genome shotgun (WGS) entry which is preliminary data.</text>
</comment>
<name>A0A1H0R2C5_9PSED</name>
<dbReference type="Pfam" id="PF00753">
    <property type="entry name" value="Lactamase_B"/>
    <property type="match status" value="1"/>
</dbReference>
<accession>A0A1H0R2C5</accession>
<evidence type="ECO:0000256" key="1">
    <source>
        <dbReference type="ARBA" id="ARBA00022801"/>
    </source>
</evidence>
<dbReference type="InterPro" id="IPR022712">
    <property type="entry name" value="Beta_Casp"/>
</dbReference>
<proteinExistence type="predicted"/>
<evidence type="ECO:0000313" key="5">
    <source>
        <dbReference type="Proteomes" id="UP000183042"/>
    </source>
</evidence>